<dbReference type="InterPro" id="IPR027417">
    <property type="entry name" value="P-loop_NTPase"/>
</dbReference>
<dbReference type="PROSITE" id="PS50893">
    <property type="entry name" value="ABC_TRANSPORTER_2"/>
    <property type="match status" value="2"/>
</dbReference>
<dbReference type="OrthoDB" id="9762369at2"/>
<dbReference type="Pfam" id="PF16326">
    <property type="entry name" value="ABC_tran_CTD"/>
    <property type="match status" value="1"/>
</dbReference>
<keyword evidence="6" id="KW-0175">Coiled coil</keyword>
<keyword evidence="2" id="KW-0547">Nucleotide-binding</keyword>
<evidence type="ECO:0000256" key="1">
    <source>
        <dbReference type="ARBA" id="ARBA00022737"/>
    </source>
</evidence>
<accession>Q1JXJ2</accession>
<dbReference type="InterPro" id="IPR051309">
    <property type="entry name" value="ABCF_ATPase"/>
</dbReference>
<dbReference type="InterPro" id="IPR003439">
    <property type="entry name" value="ABC_transporter-like_ATP-bd"/>
</dbReference>
<feature type="region of interest" description="Disordered" evidence="7">
    <location>
        <begin position="554"/>
        <end position="579"/>
    </location>
</feature>
<dbReference type="Pfam" id="PF12848">
    <property type="entry name" value="ABC_tran_Xtn"/>
    <property type="match status" value="1"/>
</dbReference>
<evidence type="ECO:0000256" key="7">
    <source>
        <dbReference type="SAM" id="MobiDB-lite"/>
    </source>
</evidence>
<dbReference type="AlphaFoldDB" id="Q1JXJ2"/>
<evidence type="ECO:0000256" key="4">
    <source>
        <dbReference type="ARBA" id="ARBA00049360"/>
    </source>
</evidence>
<dbReference type="Gene3D" id="1.10.287.380">
    <property type="entry name" value="Valyl-tRNA synthetase, C-terminal domain"/>
    <property type="match status" value="1"/>
</dbReference>
<dbReference type="InterPro" id="IPR032781">
    <property type="entry name" value="ABC_tran_Xtn"/>
</dbReference>
<dbReference type="InterPro" id="IPR003593">
    <property type="entry name" value="AAA+_ATPase"/>
</dbReference>
<dbReference type="InterPro" id="IPR017871">
    <property type="entry name" value="ABC_transporter-like_CS"/>
</dbReference>
<dbReference type="Pfam" id="PF00005">
    <property type="entry name" value="ABC_tran"/>
    <property type="match status" value="2"/>
</dbReference>
<evidence type="ECO:0000256" key="2">
    <source>
        <dbReference type="ARBA" id="ARBA00022741"/>
    </source>
</evidence>
<name>Q1JXJ2_DESA6</name>
<dbReference type="GO" id="GO:0005524">
    <property type="term" value="F:ATP binding"/>
    <property type="evidence" value="ECO:0007669"/>
    <property type="project" value="UniProtKB-KW"/>
</dbReference>
<protein>
    <submittedName>
        <fullName evidence="9">ABC transporter related</fullName>
    </submittedName>
</protein>
<evidence type="ECO:0000256" key="3">
    <source>
        <dbReference type="ARBA" id="ARBA00022840"/>
    </source>
</evidence>
<reference evidence="9" key="2">
    <citation type="submission" date="2006-05" db="EMBL/GenBank/DDBJ databases">
        <title>Sequencing of the draft genome and assembly of Desulfuromonas acetoxidans DSM 684.</title>
        <authorList>
            <consortium name="US DOE Joint Genome Institute (JGI-PGF)"/>
            <person name="Copeland A."/>
            <person name="Lucas S."/>
            <person name="Lapidus A."/>
            <person name="Barry K."/>
            <person name="Detter J.C."/>
            <person name="Glavina del Rio T."/>
            <person name="Hammon N."/>
            <person name="Israni S."/>
            <person name="Dalin E."/>
            <person name="Tice H."/>
            <person name="Bruce D."/>
            <person name="Pitluck S."/>
            <person name="Richardson P."/>
        </authorList>
    </citation>
    <scope>NUCLEOTIDE SEQUENCE [LARGE SCALE GENOMIC DNA]</scope>
    <source>
        <strain evidence="9">DSM 684</strain>
    </source>
</reference>
<dbReference type="EMBL" id="AAEW02000015">
    <property type="protein sequence ID" value="EAT14970.1"/>
    <property type="molecule type" value="Genomic_DNA"/>
</dbReference>
<evidence type="ECO:0000313" key="10">
    <source>
        <dbReference type="Proteomes" id="UP000005695"/>
    </source>
</evidence>
<keyword evidence="1" id="KW-0677">Repeat</keyword>
<gene>
    <name evidence="9" type="ORF">Dace_0748</name>
</gene>
<dbReference type="PANTHER" id="PTHR42855">
    <property type="entry name" value="ABC TRANSPORTER ATP-BINDING SUBUNIT"/>
    <property type="match status" value="1"/>
</dbReference>
<organism evidence="9 10">
    <name type="scientific">Desulfuromonas acetoxidans (strain DSM 684 / 11070)</name>
    <dbReference type="NCBI Taxonomy" id="281689"/>
    <lineage>
        <taxon>Bacteria</taxon>
        <taxon>Pseudomonadati</taxon>
        <taxon>Thermodesulfobacteriota</taxon>
        <taxon>Desulfuromonadia</taxon>
        <taxon>Desulfuromonadales</taxon>
        <taxon>Desulfuromonadaceae</taxon>
        <taxon>Desulfuromonas</taxon>
    </lineage>
</organism>
<feature type="coiled-coil region" evidence="6">
    <location>
        <begin position="85"/>
        <end position="112"/>
    </location>
</feature>
<dbReference type="FunFam" id="3.40.50.300:FF:000309">
    <property type="entry name" value="ABC transporter ATP-binding protein"/>
    <property type="match status" value="1"/>
</dbReference>
<evidence type="ECO:0000259" key="8">
    <source>
        <dbReference type="PROSITE" id="PS50893"/>
    </source>
</evidence>
<dbReference type="SUPFAM" id="SSF52540">
    <property type="entry name" value="P-loop containing nucleoside triphosphate hydrolases"/>
    <property type="match status" value="2"/>
</dbReference>
<dbReference type="RefSeq" id="WP_006001821.1">
    <property type="nucleotide sequence ID" value="NZ_AAEW02000015.1"/>
</dbReference>
<reference evidence="9" key="1">
    <citation type="submission" date="2006-05" db="EMBL/GenBank/DDBJ databases">
        <title>Annotation of the draft genome assembly of Desulfuromonas acetoxidans DSM 684.</title>
        <authorList>
            <consortium name="US DOE Joint Genome Institute (JGI-ORNL)"/>
            <person name="Larimer F."/>
            <person name="Land M."/>
            <person name="Hauser L."/>
        </authorList>
    </citation>
    <scope>NUCLEOTIDE SEQUENCE [LARGE SCALE GENOMIC DNA]</scope>
    <source>
        <strain evidence="9">DSM 684</strain>
    </source>
</reference>
<evidence type="ECO:0000313" key="9">
    <source>
        <dbReference type="EMBL" id="EAT14970.1"/>
    </source>
</evidence>
<sequence>MLQLKDVEVDFSGRKIFAGVNWHIRPGARIGLCGENGAGKSTLLKLLCGINHCDKGDVIVAKGTTFGYLPQDGLSYKGKSLFEEVRSACAELLEMSEEISRLETQISQDADEKLLERYAHLQDLYSQRGGFTLETDIAKVLNGLGFCEDDWQKPCEQFSGGWQMRIALARLLLQRPNLLLLDEPTNHLDLPARNWLESYLSQYPFSVVLVSHDRFFMDQVVERIVEVWNGALSEYPGNYSLYLIERDRRVAALREQKQRQDEEIERIEAFINRFRYQANKASQVQSRVRQLEKIERIQIPPQRKKIAFKFPQPSRGGKDLLVLEQAGQRYGDHQVLKDVDLTVTRGERVALVGANGAGKSTLMRLLAGSEQPSEGQRIEGHNLELAYFAQDQAAVLTPERTVLEEITASSPVDMVPRLRDVLGTFLFSGDDVHKRVKVLSGGERNRLALAILLLRPANLMLLDEPTNHLDLQSKEVLLDALKSYTGTLVFVSHDRYFVDQLASRIIDVSGGGISSHPGNYADFLSARQAEGCDDHSEQRVEHLNSAIASEIPAATKEQRKQEHAQRKEQQKQQRKLEKQLQQLEADIETAETHQADLEQQLADPELYQDQAQFSQLSDQHRDQAEALEGMYEQWEKLQHDLTTLAE</sequence>
<dbReference type="InterPro" id="IPR037118">
    <property type="entry name" value="Val-tRNA_synth_C_sf"/>
</dbReference>
<dbReference type="Proteomes" id="UP000005695">
    <property type="component" value="Unassembled WGS sequence"/>
</dbReference>
<dbReference type="PROSITE" id="PS00211">
    <property type="entry name" value="ABC_TRANSPORTER_1"/>
    <property type="match status" value="2"/>
</dbReference>
<feature type="compositionally biased region" description="Basic and acidic residues" evidence="7">
    <location>
        <begin position="556"/>
        <end position="578"/>
    </location>
</feature>
<dbReference type="SMART" id="SM00382">
    <property type="entry name" value="AAA"/>
    <property type="match status" value="2"/>
</dbReference>
<feature type="region of interest" description="Disordered" evidence="7">
    <location>
        <begin position="592"/>
        <end position="622"/>
    </location>
</feature>
<dbReference type="GO" id="GO:0003677">
    <property type="term" value="F:DNA binding"/>
    <property type="evidence" value="ECO:0007669"/>
    <property type="project" value="InterPro"/>
</dbReference>
<comment type="catalytic activity">
    <reaction evidence="4">
        <text>ATP + H2O = ADP + phosphate + H(+)</text>
        <dbReference type="Rhea" id="RHEA:13065"/>
        <dbReference type="ChEBI" id="CHEBI:15377"/>
        <dbReference type="ChEBI" id="CHEBI:15378"/>
        <dbReference type="ChEBI" id="CHEBI:30616"/>
        <dbReference type="ChEBI" id="CHEBI:43474"/>
        <dbReference type="ChEBI" id="CHEBI:456216"/>
    </reaction>
</comment>
<proteinExistence type="inferred from homology"/>
<evidence type="ECO:0000256" key="6">
    <source>
        <dbReference type="SAM" id="Coils"/>
    </source>
</evidence>
<dbReference type="FunFam" id="3.40.50.300:FF:000011">
    <property type="entry name" value="Putative ABC transporter ATP-binding component"/>
    <property type="match status" value="1"/>
</dbReference>
<keyword evidence="10" id="KW-1185">Reference proteome</keyword>
<feature type="domain" description="ABC transporter" evidence="8">
    <location>
        <begin position="321"/>
        <end position="535"/>
    </location>
</feature>
<dbReference type="Gene3D" id="3.40.50.300">
    <property type="entry name" value="P-loop containing nucleotide triphosphate hydrolases"/>
    <property type="match status" value="2"/>
</dbReference>
<dbReference type="GO" id="GO:0016887">
    <property type="term" value="F:ATP hydrolysis activity"/>
    <property type="evidence" value="ECO:0007669"/>
    <property type="project" value="InterPro"/>
</dbReference>
<dbReference type="InterPro" id="IPR032524">
    <property type="entry name" value="ABC_tran_C"/>
</dbReference>
<keyword evidence="3" id="KW-0067">ATP-binding</keyword>
<evidence type="ECO:0000256" key="5">
    <source>
        <dbReference type="ARBA" id="ARBA00061478"/>
    </source>
</evidence>
<dbReference type="CDD" id="cd03221">
    <property type="entry name" value="ABCF_EF-3"/>
    <property type="match status" value="2"/>
</dbReference>
<comment type="caution">
    <text evidence="9">The sequence shown here is derived from an EMBL/GenBank/DDBJ whole genome shotgun (WGS) entry which is preliminary data.</text>
</comment>
<feature type="domain" description="ABC transporter" evidence="8">
    <location>
        <begin position="2"/>
        <end position="254"/>
    </location>
</feature>
<comment type="similarity">
    <text evidence="5">Belongs to the ABC transporter superfamily. ABCF family. Uup subfamily.</text>
</comment>
<dbReference type="PANTHER" id="PTHR42855:SF2">
    <property type="entry name" value="DRUG RESISTANCE ABC TRANSPORTER,ATP-BINDING PROTEIN"/>
    <property type="match status" value="1"/>
</dbReference>